<dbReference type="Pfam" id="PF14524">
    <property type="entry name" value="Wzt_C"/>
    <property type="match status" value="1"/>
</dbReference>
<evidence type="ECO:0000256" key="1">
    <source>
        <dbReference type="ARBA" id="ARBA00005417"/>
    </source>
</evidence>
<dbReference type="RefSeq" id="WP_146915244.1">
    <property type="nucleotide sequence ID" value="NZ_CP042430.1"/>
</dbReference>
<keyword evidence="7" id="KW-1185">Reference proteome</keyword>
<dbReference type="InterPro" id="IPR017871">
    <property type="entry name" value="ABC_transporter-like_CS"/>
</dbReference>
<keyword evidence="3" id="KW-0547">Nucleotide-binding</keyword>
<dbReference type="KEGG" id="bsol:FSW04_00765"/>
<dbReference type="Gene3D" id="2.70.50.60">
    <property type="entry name" value="abc- transporter (atp binding component) like domain"/>
    <property type="match status" value="1"/>
</dbReference>
<dbReference type="OrthoDB" id="9778870at2"/>
<evidence type="ECO:0000256" key="2">
    <source>
        <dbReference type="ARBA" id="ARBA00022448"/>
    </source>
</evidence>
<dbReference type="InterPro" id="IPR029439">
    <property type="entry name" value="Wzt_C"/>
</dbReference>
<comment type="similarity">
    <text evidence="1">Belongs to the ABC transporter superfamily.</text>
</comment>
<dbReference type="Pfam" id="PF00005">
    <property type="entry name" value="ABC_tran"/>
    <property type="match status" value="1"/>
</dbReference>
<evidence type="ECO:0000313" key="7">
    <source>
        <dbReference type="Proteomes" id="UP000321805"/>
    </source>
</evidence>
<reference evidence="6 7" key="1">
    <citation type="journal article" date="2018" name="J. Microbiol.">
        <title>Baekduia soli gen. nov., sp. nov., a novel bacterium isolated from the soil of Baekdu Mountain and proposal of a novel family name, Baekduiaceae fam. nov.</title>
        <authorList>
            <person name="An D.S."/>
            <person name="Siddiqi M.Z."/>
            <person name="Kim K.H."/>
            <person name="Yu H.S."/>
            <person name="Im W.T."/>
        </authorList>
    </citation>
    <scope>NUCLEOTIDE SEQUENCE [LARGE SCALE GENOMIC DNA]</scope>
    <source>
        <strain evidence="6 7">BR7-21</strain>
    </source>
</reference>
<dbReference type="PROSITE" id="PS00211">
    <property type="entry name" value="ABC_TRANSPORTER_1"/>
    <property type="match status" value="1"/>
</dbReference>
<protein>
    <submittedName>
        <fullName evidence="6">ABC transporter ATP-binding protein</fullName>
    </submittedName>
</protein>
<dbReference type="SUPFAM" id="SSF52540">
    <property type="entry name" value="P-loop containing nucleoside triphosphate hydrolases"/>
    <property type="match status" value="1"/>
</dbReference>
<dbReference type="GO" id="GO:0016887">
    <property type="term" value="F:ATP hydrolysis activity"/>
    <property type="evidence" value="ECO:0007669"/>
    <property type="project" value="InterPro"/>
</dbReference>
<dbReference type="InterPro" id="IPR027417">
    <property type="entry name" value="P-loop_NTPase"/>
</dbReference>
<dbReference type="CDD" id="cd10147">
    <property type="entry name" value="Wzt_C-like"/>
    <property type="match status" value="1"/>
</dbReference>
<evidence type="ECO:0000313" key="6">
    <source>
        <dbReference type="EMBL" id="QEC46247.1"/>
    </source>
</evidence>
<dbReference type="PROSITE" id="PS50893">
    <property type="entry name" value="ABC_TRANSPORTER_2"/>
    <property type="match status" value="1"/>
</dbReference>
<dbReference type="EMBL" id="CP042430">
    <property type="protein sequence ID" value="QEC46247.1"/>
    <property type="molecule type" value="Genomic_DNA"/>
</dbReference>
<dbReference type="Proteomes" id="UP000321805">
    <property type="component" value="Chromosome"/>
</dbReference>
<dbReference type="GO" id="GO:0005524">
    <property type="term" value="F:ATP binding"/>
    <property type="evidence" value="ECO:0007669"/>
    <property type="project" value="UniProtKB-KW"/>
</dbReference>
<dbReference type="Gene3D" id="3.40.50.300">
    <property type="entry name" value="P-loop containing nucleotide triphosphate hydrolases"/>
    <property type="match status" value="1"/>
</dbReference>
<dbReference type="GO" id="GO:0016020">
    <property type="term" value="C:membrane"/>
    <property type="evidence" value="ECO:0007669"/>
    <property type="project" value="InterPro"/>
</dbReference>
<name>A0A5B8TZT4_9ACTN</name>
<keyword evidence="2" id="KW-0813">Transport</keyword>
<dbReference type="InterPro" id="IPR003439">
    <property type="entry name" value="ABC_transporter-like_ATP-bd"/>
</dbReference>
<accession>A0A5B8TZT4</accession>
<sequence>MSDARPAAFAVTGLSKEFRIPHEQVHTLKERVLHPLRRPGHERLRVLDDVDFHVEQGEFFGIIGRNGSGKSTLLKCLAGIYRADAGRILVNGRVSTFIELGVGFNMDLPARDNILINATMLGLSQREARSRIDSVLEFAELHDFVDLKLKNYSSGMLVRLAFSVMIQVDADILLIDEVLAVGDAAFQQKCYDEFGRLRREGRTVILVTHEMASVQRFCDRAMLLENGRVANIGEPEPVSSHYLRLNFSHDARAAEAARARAGVAAMQGEPSETGPTAAPSGRRVLTAAGGDEVRAGDAGAEIIGGWFVDADEQQVESLEAGRRVTFNLHVRFHEDARGPVFVFMLRNSVNERAIAATTEQQLPYESYRTGEEVVVRFGFHNVLAPDQYTVSALVARPGAVDAWMDNRERFMAVAVTSSGQSGALLEIPFDVSLRRDVVETA</sequence>
<dbReference type="SMART" id="SM00382">
    <property type="entry name" value="AAA"/>
    <property type="match status" value="1"/>
</dbReference>
<dbReference type="PANTHER" id="PTHR46743">
    <property type="entry name" value="TEICHOIC ACIDS EXPORT ATP-BINDING PROTEIN TAGH"/>
    <property type="match status" value="1"/>
</dbReference>
<keyword evidence="4 6" id="KW-0067">ATP-binding</keyword>
<dbReference type="PANTHER" id="PTHR46743:SF2">
    <property type="entry name" value="TEICHOIC ACIDS EXPORT ATP-BINDING PROTEIN TAGH"/>
    <property type="match status" value="1"/>
</dbReference>
<dbReference type="InterPro" id="IPR015860">
    <property type="entry name" value="ABC_transpr_TagH-like"/>
</dbReference>
<dbReference type="InterPro" id="IPR050683">
    <property type="entry name" value="Bact_Polysacc_Export_ATP-bd"/>
</dbReference>
<evidence type="ECO:0000259" key="5">
    <source>
        <dbReference type="PROSITE" id="PS50893"/>
    </source>
</evidence>
<organism evidence="6 7">
    <name type="scientific">Baekduia soli</name>
    <dbReference type="NCBI Taxonomy" id="496014"/>
    <lineage>
        <taxon>Bacteria</taxon>
        <taxon>Bacillati</taxon>
        <taxon>Actinomycetota</taxon>
        <taxon>Thermoleophilia</taxon>
        <taxon>Solirubrobacterales</taxon>
        <taxon>Baekduiaceae</taxon>
        <taxon>Baekduia</taxon>
    </lineage>
</organism>
<dbReference type="GO" id="GO:0140359">
    <property type="term" value="F:ABC-type transporter activity"/>
    <property type="evidence" value="ECO:0007669"/>
    <property type="project" value="InterPro"/>
</dbReference>
<evidence type="ECO:0000256" key="3">
    <source>
        <dbReference type="ARBA" id="ARBA00022741"/>
    </source>
</evidence>
<evidence type="ECO:0000256" key="4">
    <source>
        <dbReference type="ARBA" id="ARBA00022840"/>
    </source>
</evidence>
<dbReference type="InterPro" id="IPR003593">
    <property type="entry name" value="AAA+_ATPase"/>
</dbReference>
<feature type="domain" description="ABC transporter" evidence="5">
    <location>
        <begin position="28"/>
        <end position="251"/>
    </location>
</feature>
<proteinExistence type="inferred from homology"/>
<gene>
    <name evidence="6" type="ORF">FSW04_00765</name>
</gene>
<dbReference type="CDD" id="cd03220">
    <property type="entry name" value="ABC_KpsT_Wzt"/>
    <property type="match status" value="1"/>
</dbReference>
<dbReference type="AlphaFoldDB" id="A0A5B8TZT4"/>